<dbReference type="NCBIfam" id="TIGR03519">
    <property type="entry name" value="T9SS_PorP_fam"/>
    <property type="match status" value="1"/>
</dbReference>
<dbReference type="EMBL" id="FNQK01000010">
    <property type="protein sequence ID" value="SEA34189.1"/>
    <property type="molecule type" value="Genomic_DNA"/>
</dbReference>
<dbReference type="RefSeq" id="WP_092134332.1">
    <property type="nucleotide sequence ID" value="NZ_FNQK01000010.1"/>
</dbReference>
<keyword evidence="1" id="KW-0732">Signal</keyword>
<proteinExistence type="predicted"/>
<name>A0A1H4ADZ0_BIZPA</name>
<evidence type="ECO:0000313" key="2">
    <source>
        <dbReference type="EMBL" id="SEA34189.1"/>
    </source>
</evidence>
<dbReference type="Pfam" id="PF11751">
    <property type="entry name" value="PorP_SprF"/>
    <property type="match status" value="1"/>
</dbReference>
<protein>
    <submittedName>
        <fullName evidence="2">Type IX secretion system membrane protein, PorP/SprF family</fullName>
    </submittedName>
</protein>
<keyword evidence="3" id="KW-1185">Reference proteome</keyword>
<feature type="chain" id="PRO_5011782529" evidence="1">
    <location>
        <begin position="19"/>
        <end position="332"/>
    </location>
</feature>
<accession>A0A1H4ADZ0</accession>
<feature type="signal peptide" evidence="1">
    <location>
        <begin position="1"/>
        <end position="18"/>
    </location>
</feature>
<dbReference type="STRING" id="283786.SAMN04487990_110130"/>
<evidence type="ECO:0000256" key="1">
    <source>
        <dbReference type="SAM" id="SignalP"/>
    </source>
</evidence>
<dbReference type="OrthoDB" id="648347at2"/>
<reference evidence="2 3" key="1">
    <citation type="submission" date="2016-10" db="EMBL/GenBank/DDBJ databases">
        <authorList>
            <person name="de Groot N.N."/>
        </authorList>
    </citation>
    <scope>NUCLEOTIDE SEQUENCE [LARGE SCALE GENOMIC DNA]</scope>
    <source>
        <strain evidence="2 3">DSM 23842</strain>
    </source>
</reference>
<dbReference type="InterPro" id="IPR019861">
    <property type="entry name" value="PorP/SprF_Bacteroidetes"/>
</dbReference>
<dbReference type="Proteomes" id="UP000198846">
    <property type="component" value="Unassembled WGS sequence"/>
</dbReference>
<dbReference type="AlphaFoldDB" id="A0A1H4ADZ0"/>
<evidence type="ECO:0000313" key="3">
    <source>
        <dbReference type="Proteomes" id="UP000198846"/>
    </source>
</evidence>
<organism evidence="2 3">
    <name type="scientific">Bizionia paragorgiae</name>
    <dbReference type="NCBI Taxonomy" id="283786"/>
    <lineage>
        <taxon>Bacteria</taxon>
        <taxon>Pseudomonadati</taxon>
        <taxon>Bacteroidota</taxon>
        <taxon>Flavobacteriia</taxon>
        <taxon>Flavobacteriales</taxon>
        <taxon>Flavobacteriaceae</taxon>
        <taxon>Bizionia</taxon>
    </lineage>
</organism>
<sequence length="332" mass="37780">MKKFALYIVLFISSLSYGQELNLPVFTQYLADNDFIISPTYAGIGDNLRIRANGLTQWVGIKNAPSNQALYADFRIANQTGVGISLYNDKNGNTRQKGVKMSFAHHIILDFKSRQYLSFGLSYNLNSFRIDTENFRGNDDMPIVDPNVRDDRSISNNNFDVGVLYRNKMFYFSFNANNILEKDIDAFTGIEPSKLLNFQGYAGYVIKSQSMSNTEFEPSVFYQRYNSDGRSSTDINLKYRKYNKAGDYYWIGGSYRFLNDQALKPLNLGPMAGIMKNNFYFAYSYQVTMNDLAPFNSGTHAITIGIDFLQGISDCPCTQGTSWTRYRNAGHN</sequence>
<gene>
    <name evidence="2" type="ORF">SAMN04487990_110130</name>
</gene>